<name>A0A4Y3WI01_9PSEU</name>
<dbReference type="OrthoDB" id="3638805at2"/>
<gene>
    <name evidence="2" type="ORF">PHY01_08400</name>
</gene>
<organism evidence="2 3">
    <name type="scientific">Pseudonocardia hydrocarbonoxydans</name>
    <dbReference type="NCBI Taxonomy" id="76726"/>
    <lineage>
        <taxon>Bacteria</taxon>
        <taxon>Bacillati</taxon>
        <taxon>Actinomycetota</taxon>
        <taxon>Actinomycetes</taxon>
        <taxon>Pseudonocardiales</taxon>
        <taxon>Pseudonocardiaceae</taxon>
        <taxon>Pseudonocardia</taxon>
    </lineage>
</organism>
<dbReference type="RefSeq" id="WP_141277180.1">
    <property type="nucleotide sequence ID" value="NZ_BJNG01000006.1"/>
</dbReference>
<feature type="compositionally biased region" description="Low complexity" evidence="1">
    <location>
        <begin position="326"/>
        <end position="346"/>
    </location>
</feature>
<reference evidence="2 3" key="1">
    <citation type="submission" date="2019-06" db="EMBL/GenBank/DDBJ databases">
        <title>Whole genome shotgun sequence of Pseudonocardia hydrocarbonoxydans NBRC 14498.</title>
        <authorList>
            <person name="Hosoyama A."/>
            <person name="Uohara A."/>
            <person name="Ohji S."/>
            <person name="Ichikawa N."/>
        </authorList>
    </citation>
    <scope>NUCLEOTIDE SEQUENCE [LARGE SCALE GENOMIC DNA]</scope>
    <source>
        <strain evidence="2 3">NBRC 14498</strain>
    </source>
</reference>
<dbReference type="Proteomes" id="UP000320338">
    <property type="component" value="Unassembled WGS sequence"/>
</dbReference>
<feature type="compositionally biased region" description="Low complexity" evidence="1">
    <location>
        <begin position="179"/>
        <end position="220"/>
    </location>
</feature>
<sequence length="445" mass="43044">MLLLVLILVMIAFGLLLVGLLSSSIVWAWVSVAVSLAAGAVLAVDWISRRSAVKAGDDRAVGSGGTEDATSSSSPGTREVEPVTEVIPVVRPSGMPSGAPNQAVDPRFGPDSDAQQTVLMPAVQPSGSPSGPSGAHPPITPSSESESPTVTVADDPRSASTPEPGAPAGSVDGTGGGAATVVAAEPVPAAGTSGAPGPAVPAVVDPPAADAARPAAAAEPESLFTSPSEARSPGSGPGTGGFGPIRPVEPPRRADVPAAGPAGTNGTPAGRSADVTAVVDTTAGGAGAADPAPADAAPADRVPADPAPTDAAPADAAPADPPPGDPASGDGAGPSAAVAADPAAPAESTVVDHTPPAAAEADAAPDADPPEEQAEPAVTALVAGLDDEVVVIDEQPRYHVPGCRSLVAAALIPLPAREAVELGFTPCGWCTPDSTLAGRHQATAR</sequence>
<proteinExistence type="predicted"/>
<evidence type="ECO:0000313" key="2">
    <source>
        <dbReference type="EMBL" id="GEC18557.1"/>
    </source>
</evidence>
<keyword evidence="3" id="KW-1185">Reference proteome</keyword>
<dbReference type="EMBL" id="BJNG01000006">
    <property type="protein sequence ID" value="GEC18557.1"/>
    <property type="molecule type" value="Genomic_DNA"/>
</dbReference>
<feature type="compositionally biased region" description="Low complexity" evidence="1">
    <location>
        <begin position="307"/>
        <end position="318"/>
    </location>
</feature>
<feature type="compositionally biased region" description="Low complexity" evidence="1">
    <location>
        <begin position="83"/>
        <end position="92"/>
    </location>
</feature>
<feature type="compositionally biased region" description="Acidic residues" evidence="1">
    <location>
        <begin position="363"/>
        <end position="374"/>
    </location>
</feature>
<protein>
    <submittedName>
        <fullName evidence="2">Uncharacterized protein</fullName>
    </submittedName>
</protein>
<evidence type="ECO:0000256" key="1">
    <source>
        <dbReference type="SAM" id="MobiDB-lite"/>
    </source>
</evidence>
<feature type="compositionally biased region" description="Low complexity" evidence="1">
    <location>
        <begin position="257"/>
        <end position="301"/>
    </location>
</feature>
<dbReference type="AlphaFoldDB" id="A0A4Y3WI01"/>
<comment type="caution">
    <text evidence="2">The sequence shown here is derived from an EMBL/GenBank/DDBJ whole genome shotgun (WGS) entry which is preliminary data.</text>
</comment>
<feature type="region of interest" description="Disordered" evidence="1">
    <location>
        <begin position="55"/>
        <end position="377"/>
    </location>
</feature>
<feature type="compositionally biased region" description="Low complexity" evidence="1">
    <location>
        <begin position="125"/>
        <end position="134"/>
    </location>
</feature>
<accession>A0A4Y3WI01</accession>
<evidence type="ECO:0000313" key="3">
    <source>
        <dbReference type="Proteomes" id="UP000320338"/>
    </source>
</evidence>